<evidence type="ECO:0000259" key="1">
    <source>
        <dbReference type="Pfam" id="PF00583"/>
    </source>
</evidence>
<dbReference type="RefSeq" id="WP_062754393.1">
    <property type="nucleotide sequence ID" value="NZ_BMSJ01000012.1"/>
</dbReference>
<dbReference type="GO" id="GO:0016747">
    <property type="term" value="F:acyltransferase activity, transferring groups other than amino-acyl groups"/>
    <property type="evidence" value="ECO:0007669"/>
    <property type="project" value="InterPro"/>
</dbReference>
<gene>
    <name evidence="3" type="ORF">CP977_15635</name>
    <name evidence="2" type="ORF">GCM10010497_54590</name>
</gene>
<dbReference type="InterPro" id="IPR016181">
    <property type="entry name" value="Acyl_CoA_acyltransferase"/>
</dbReference>
<sequence>MTHRLADFPAGEVARRRDELLALCAQAFCGAPWHEPPLGAVRTVERLLGSAAGRPDFRAVAAFGPDDELLGFTAGWTDTVLTGREPAFELAELVVAPAHQGLGTGRALHDALLAALAPGSRLLMTLDVPELTKRYERWGWSVCDRRTPGTSGRVYAVMRREDG</sequence>
<dbReference type="InterPro" id="IPR000182">
    <property type="entry name" value="GNAT_dom"/>
</dbReference>
<dbReference type="Proteomes" id="UP000326029">
    <property type="component" value="Chromosome"/>
</dbReference>
<reference evidence="2 5" key="1">
    <citation type="journal article" date="2014" name="Int. J. Syst. Evol. Microbiol.">
        <title>Complete genome sequence of Corynebacterium casei LMG S-19264T (=DSM 44701T), isolated from a smear-ripened cheese.</title>
        <authorList>
            <consortium name="US DOE Joint Genome Institute (JGI-PGF)"/>
            <person name="Walter F."/>
            <person name="Albersmeier A."/>
            <person name="Kalinowski J."/>
            <person name="Ruckert C."/>
        </authorList>
    </citation>
    <scope>NUCLEOTIDE SEQUENCE [LARGE SCALE GENOMIC DNA]</scope>
    <source>
        <strain evidence="2 5">JCM 4205</strain>
    </source>
</reference>
<feature type="domain" description="N-acetyltransferase" evidence="1">
    <location>
        <begin position="61"/>
        <end position="117"/>
    </location>
</feature>
<dbReference type="SUPFAM" id="SSF55729">
    <property type="entry name" value="Acyl-CoA N-acyltransferases (Nat)"/>
    <property type="match status" value="1"/>
</dbReference>
<dbReference type="EMBL" id="CP023693">
    <property type="protein sequence ID" value="QEV33424.1"/>
    <property type="molecule type" value="Genomic_DNA"/>
</dbReference>
<reference evidence="2" key="3">
    <citation type="submission" date="2023-08" db="EMBL/GenBank/DDBJ databases">
        <authorList>
            <person name="Sun Q."/>
            <person name="Ohkuma M."/>
        </authorList>
    </citation>
    <scope>NUCLEOTIDE SEQUENCE</scope>
    <source>
        <strain evidence="2">JCM 4205</strain>
    </source>
</reference>
<dbReference type="EMBL" id="BMSJ01000012">
    <property type="protein sequence ID" value="GGR44378.1"/>
    <property type="molecule type" value="Genomic_DNA"/>
</dbReference>
<evidence type="ECO:0000313" key="2">
    <source>
        <dbReference type="EMBL" id="GGR44378.1"/>
    </source>
</evidence>
<dbReference type="AlphaFoldDB" id="A0AAV4KS52"/>
<evidence type="ECO:0000313" key="5">
    <source>
        <dbReference type="Proteomes" id="UP000642014"/>
    </source>
</evidence>
<organism evidence="2 5">
    <name type="scientific">Streptomyces cinereoruber</name>
    <dbReference type="NCBI Taxonomy" id="67260"/>
    <lineage>
        <taxon>Bacteria</taxon>
        <taxon>Bacillati</taxon>
        <taxon>Actinomycetota</taxon>
        <taxon>Actinomycetes</taxon>
        <taxon>Kitasatosporales</taxon>
        <taxon>Streptomycetaceae</taxon>
        <taxon>Streptomyces</taxon>
    </lineage>
</organism>
<name>A0AAV4KS52_9ACTN</name>
<evidence type="ECO:0000313" key="4">
    <source>
        <dbReference type="Proteomes" id="UP000326029"/>
    </source>
</evidence>
<protein>
    <submittedName>
        <fullName evidence="3">GNAT family N-acetyltransferase</fullName>
    </submittedName>
</protein>
<dbReference type="Gene3D" id="3.40.630.30">
    <property type="match status" value="1"/>
</dbReference>
<evidence type="ECO:0000313" key="3">
    <source>
        <dbReference type="EMBL" id="QEV33424.1"/>
    </source>
</evidence>
<dbReference type="Proteomes" id="UP000642014">
    <property type="component" value="Unassembled WGS sequence"/>
</dbReference>
<reference evidence="3 4" key="2">
    <citation type="submission" date="2017-09" db="EMBL/GenBank/DDBJ databases">
        <authorList>
            <person name="Lee N."/>
            <person name="Cho B.-K."/>
        </authorList>
    </citation>
    <scope>NUCLEOTIDE SEQUENCE [LARGE SCALE GENOMIC DNA]</scope>
    <source>
        <strain evidence="3 4">ATCC 19740</strain>
    </source>
</reference>
<proteinExistence type="predicted"/>
<dbReference type="Pfam" id="PF00583">
    <property type="entry name" value="Acetyltransf_1"/>
    <property type="match status" value="1"/>
</dbReference>
<accession>A0AAV4KS52</accession>
<keyword evidence="4" id="KW-1185">Reference proteome</keyword>
<dbReference type="GeneID" id="95455202"/>